<comment type="caution">
    <text evidence="1">The sequence shown here is derived from an EMBL/GenBank/DDBJ whole genome shotgun (WGS) entry which is preliminary data.</text>
</comment>
<dbReference type="AlphaFoldDB" id="A0A6A1WEY5"/>
<evidence type="ECO:0000313" key="2">
    <source>
        <dbReference type="Proteomes" id="UP000516437"/>
    </source>
</evidence>
<keyword evidence="2" id="KW-1185">Reference proteome</keyword>
<reference evidence="1 2" key="1">
    <citation type="journal article" date="2019" name="Plant Biotechnol. J.">
        <title>The red bayberry genome and genetic basis of sex determination.</title>
        <authorList>
            <person name="Jia H.M."/>
            <person name="Jia H.J."/>
            <person name="Cai Q.L."/>
            <person name="Wang Y."/>
            <person name="Zhao H.B."/>
            <person name="Yang W.F."/>
            <person name="Wang G.Y."/>
            <person name="Li Y.H."/>
            <person name="Zhan D.L."/>
            <person name="Shen Y.T."/>
            <person name="Niu Q.F."/>
            <person name="Chang L."/>
            <person name="Qiu J."/>
            <person name="Zhao L."/>
            <person name="Xie H.B."/>
            <person name="Fu W.Y."/>
            <person name="Jin J."/>
            <person name="Li X.W."/>
            <person name="Jiao Y."/>
            <person name="Zhou C.C."/>
            <person name="Tu T."/>
            <person name="Chai C.Y."/>
            <person name="Gao J.L."/>
            <person name="Fan L.J."/>
            <person name="van de Weg E."/>
            <person name="Wang J.Y."/>
            <person name="Gao Z.S."/>
        </authorList>
    </citation>
    <scope>NUCLEOTIDE SEQUENCE [LARGE SCALE GENOMIC DNA]</scope>
    <source>
        <tissue evidence="1">Leaves</tissue>
    </source>
</reference>
<protein>
    <submittedName>
        <fullName evidence="1">Uncharacterized protein</fullName>
    </submittedName>
</protein>
<gene>
    <name evidence="1" type="ORF">CJ030_MR2G019455</name>
</gene>
<proteinExistence type="predicted"/>
<organism evidence="1 2">
    <name type="scientific">Morella rubra</name>
    <name type="common">Chinese bayberry</name>
    <dbReference type="NCBI Taxonomy" id="262757"/>
    <lineage>
        <taxon>Eukaryota</taxon>
        <taxon>Viridiplantae</taxon>
        <taxon>Streptophyta</taxon>
        <taxon>Embryophyta</taxon>
        <taxon>Tracheophyta</taxon>
        <taxon>Spermatophyta</taxon>
        <taxon>Magnoliopsida</taxon>
        <taxon>eudicotyledons</taxon>
        <taxon>Gunneridae</taxon>
        <taxon>Pentapetalae</taxon>
        <taxon>rosids</taxon>
        <taxon>fabids</taxon>
        <taxon>Fagales</taxon>
        <taxon>Myricaceae</taxon>
        <taxon>Morella</taxon>
    </lineage>
</organism>
<accession>A0A6A1WEY5</accession>
<evidence type="ECO:0000313" key="1">
    <source>
        <dbReference type="EMBL" id="KAB1222936.1"/>
    </source>
</evidence>
<sequence>MGPTGTKHLFIPSSAKALYKPPTFYDIPDHTAEKGRNIGSERERERGDVVGNVSIWVARLGKRPLGRAVVGFEVAGIRLVVLYAEMVPAWFVHDEVVLAGPARVVDRGRRPLGDDHGVRVRRLGLHALLLLRLLRMYRLKTATDFTGKSLEAGISRGGGVVGIVVSSIVLEER</sequence>
<dbReference type="Proteomes" id="UP000516437">
    <property type="component" value="Chromosome 2"/>
</dbReference>
<name>A0A6A1WEY5_9ROSI</name>
<dbReference type="EMBL" id="RXIC02000020">
    <property type="protein sequence ID" value="KAB1222936.1"/>
    <property type="molecule type" value="Genomic_DNA"/>
</dbReference>